<dbReference type="GO" id="GO:0016705">
    <property type="term" value="F:oxidoreductase activity, acting on paired donors, with incorporation or reduction of molecular oxygen"/>
    <property type="evidence" value="ECO:0007669"/>
    <property type="project" value="InterPro"/>
</dbReference>
<comment type="cofactor">
    <cofactor evidence="1 8">
        <name>heme</name>
        <dbReference type="ChEBI" id="CHEBI:30413"/>
    </cofactor>
</comment>
<gene>
    <name evidence="9" type="ORF">K504DRAFT_405457</name>
</gene>
<dbReference type="SUPFAM" id="SSF48264">
    <property type="entry name" value="Cytochrome P450"/>
    <property type="match status" value="1"/>
</dbReference>
<dbReference type="PRINTS" id="PR00463">
    <property type="entry name" value="EP450I"/>
</dbReference>
<dbReference type="InterPro" id="IPR050121">
    <property type="entry name" value="Cytochrome_P450_monoxygenase"/>
</dbReference>
<feature type="binding site" description="axial binding residue" evidence="8">
    <location>
        <position position="473"/>
    </location>
    <ligand>
        <name>heme</name>
        <dbReference type="ChEBI" id="CHEBI:30413"/>
    </ligand>
    <ligandPart>
        <name>Fe</name>
        <dbReference type="ChEBI" id="CHEBI:18248"/>
    </ligandPart>
</feature>
<keyword evidence="6 8" id="KW-0408">Iron</keyword>
<dbReference type="GO" id="GO:0004497">
    <property type="term" value="F:monooxygenase activity"/>
    <property type="evidence" value="ECO:0007669"/>
    <property type="project" value="UniProtKB-KW"/>
</dbReference>
<reference evidence="9" key="1">
    <citation type="journal article" date="2020" name="Stud. Mycol.">
        <title>101 Dothideomycetes genomes: a test case for predicting lifestyles and emergence of pathogens.</title>
        <authorList>
            <person name="Haridas S."/>
            <person name="Albert R."/>
            <person name="Binder M."/>
            <person name="Bloem J."/>
            <person name="Labutti K."/>
            <person name="Salamov A."/>
            <person name="Andreopoulos B."/>
            <person name="Baker S."/>
            <person name="Barry K."/>
            <person name="Bills G."/>
            <person name="Bluhm B."/>
            <person name="Cannon C."/>
            <person name="Castanera R."/>
            <person name="Culley D."/>
            <person name="Daum C."/>
            <person name="Ezra D."/>
            <person name="Gonzalez J."/>
            <person name="Henrissat B."/>
            <person name="Kuo A."/>
            <person name="Liang C."/>
            <person name="Lipzen A."/>
            <person name="Lutzoni F."/>
            <person name="Magnuson J."/>
            <person name="Mondo S."/>
            <person name="Nolan M."/>
            <person name="Ohm R."/>
            <person name="Pangilinan J."/>
            <person name="Park H.-J."/>
            <person name="Ramirez L."/>
            <person name="Alfaro M."/>
            <person name="Sun H."/>
            <person name="Tritt A."/>
            <person name="Yoshinaga Y."/>
            <person name="Zwiers L.-H."/>
            <person name="Turgeon B."/>
            <person name="Goodwin S."/>
            <person name="Spatafora J."/>
            <person name="Crous P."/>
            <person name="Grigoriev I."/>
        </authorList>
    </citation>
    <scope>NUCLEOTIDE SEQUENCE</scope>
    <source>
        <strain evidence="9">CBS 279.74</strain>
    </source>
</reference>
<dbReference type="GO" id="GO:0020037">
    <property type="term" value="F:heme binding"/>
    <property type="evidence" value="ECO:0007669"/>
    <property type="project" value="InterPro"/>
</dbReference>
<evidence type="ECO:0000313" key="9">
    <source>
        <dbReference type="EMBL" id="KAF2710375.1"/>
    </source>
</evidence>
<evidence type="ECO:0000256" key="5">
    <source>
        <dbReference type="ARBA" id="ARBA00023002"/>
    </source>
</evidence>
<sequence>MAFFGLSSALVWQTALPPALCLLAVFFYKMYKVRMIFYRLQKQGLPMPPWDFGAGHLQTLPALLEKLPKGSQQSDAFTLLSYDFEKTDGCFYIDAWPFTSPLLVITSPDLATQVCQEHDLPKPQILHAFFAPLTGGENIFTMNGAEWKRSRALFNHGFSANVMLDCTPKIIDEADIYVALLRERARKGDTFSLDKVTCDYMMDVIGSTALNAHFNSQSGHNDLAAAMRSSIDWHCQDEELNPFKRWNPMRPIIEWHNGRTMNRHINVELDKRYEDWKSNEPSTRAKSVMDIAIAAYMGERKASEKLDDSFKAWATAQIRLFLFAGHDSTAATIVYSLYMLSKHPEALAKVRAEHDEVFGGDVDSAAQVLREHPHLINKLTYTNAVVKEVLRLFPPASGMRGGLPGVFLQDKNGNKFPTEGLNLWVVHGAIQRNPHYWPDPHSFLPERWLVEPGHPLYPPKGGWRAFEHGPRNCVGQTLAMLDTKITLAMTVREFDVHDQYAEYDRLHPSSRIKTVFGERAYQVPQGAAHPVHGFPCKVSMRPRKAV</sequence>
<comment type="pathway">
    <text evidence="2">Secondary metabolite biosynthesis.</text>
</comment>
<protein>
    <submittedName>
        <fullName evidence="9">Cytochrome P450</fullName>
    </submittedName>
</protein>
<dbReference type="Pfam" id="PF00067">
    <property type="entry name" value="p450"/>
    <property type="match status" value="1"/>
</dbReference>
<dbReference type="InterPro" id="IPR001128">
    <property type="entry name" value="Cyt_P450"/>
</dbReference>
<keyword evidence="3 8" id="KW-0349">Heme</keyword>
<evidence type="ECO:0000256" key="2">
    <source>
        <dbReference type="ARBA" id="ARBA00005179"/>
    </source>
</evidence>
<proteinExistence type="predicted"/>
<evidence type="ECO:0000256" key="7">
    <source>
        <dbReference type="ARBA" id="ARBA00023033"/>
    </source>
</evidence>
<evidence type="ECO:0000256" key="6">
    <source>
        <dbReference type="ARBA" id="ARBA00023004"/>
    </source>
</evidence>
<name>A0A6G1KCV9_9PLEO</name>
<evidence type="ECO:0000313" key="10">
    <source>
        <dbReference type="Proteomes" id="UP000799428"/>
    </source>
</evidence>
<dbReference type="AlphaFoldDB" id="A0A6G1KCV9"/>
<dbReference type="InterPro" id="IPR002401">
    <property type="entry name" value="Cyt_P450_E_grp-I"/>
</dbReference>
<accession>A0A6G1KCV9</accession>
<dbReference type="PANTHER" id="PTHR24305">
    <property type="entry name" value="CYTOCHROME P450"/>
    <property type="match status" value="1"/>
</dbReference>
<dbReference type="GO" id="GO:0005506">
    <property type="term" value="F:iron ion binding"/>
    <property type="evidence" value="ECO:0007669"/>
    <property type="project" value="InterPro"/>
</dbReference>
<evidence type="ECO:0000256" key="8">
    <source>
        <dbReference type="PIRSR" id="PIRSR602401-1"/>
    </source>
</evidence>
<evidence type="ECO:0000256" key="3">
    <source>
        <dbReference type="ARBA" id="ARBA00022617"/>
    </source>
</evidence>
<dbReference type="CDD" id="cd11051">
    <property type="entry name" value="CYP59-like"/>
    <property type="match status" value="1"/>
</dbReference>
<dbReference type="PANTHER" id="PTHR24305:SF107">
    <property type="entry name" value="P450, PUTATIVE (EUROFUNG)-RELATED"/>
    <property type="match status" value="1"/>
</dbReference>
<dbReference type="Gene3D" id="1.10.630.10">
    <property type="entry name" value="Cytochrome P450"/>
    <property type="match status" value="1"/>
</dbReference>
<dbReference type="InterPro" id="IPR036396">
    <property type="entry name" value="Cyt_P450_sf"/>
</dbReference>
<dbReference type="Proteomes" id="UP000799428">
    <property type="component" value="Unassembled WGS sequence"/>
</dbReference>
<keyword evidence="4 8" id="KW-0479">Metal-binding</keyword>
<organism evidence="9 10">
    <name type="scientific">Pleomassaria siparia CBS 279.74</name>
    <dbReference type="NCBI Taxonomy" id="1314801"/>
    <lineage>
        <taxon>Eukaryota</taxon>
        <taxon>Fungi</taxon>
        <taxon>Dikarya</taxon>
        <taxon>Ascomycota</taxon>
        <taxon>Pezizomycotina</taxon>
        <taxon>Dothideomycetes</taxon>
        <taxon>Pleosporomycetidae</taxon>
        <taxon>Pleosporales</taxon>
        <taxon>Pleomassariaceae</taxon>
        <taxon>Pleomassaria</taxon>
    </lineage>
</organism>
<keyword evidence="5" id="KW-0560">Oxidoreductase</keyword>
<evidence type="ECO:0000256" key="4">
    <source>
        <dbReference type="ARBA" id="ARBA00022723"/>
    </source>
</evidence>
<keyword evidence="10" id="KW-1185">Reference proteome</keyword>
<dbReference type="EMBL" id="MU005769">
    <property type="protein sequence ID" value="KAF2710375.1"/>
    <property type="molecule type" value="Genomic_DNA"/>
</dbReference>
<keyword evidence="7" id="KW-0503">Monooxygenase</keyword>
<dbReference type="PRINTS" id="PR00385">
    <property type="entry name" value="P450"/>
</dbReference>
<evidence type="ECO:0000256" key="1">
    <source>
        <dbReference type="ARBA" id="ARBA00001971"/>
    </source>
</evidence>
<dbReference type="OrthoDB" id="10029320at2759"/>